<keyword evidence="3" id="KW-1185">Reference proteome</keyword>
<feature type="region of interest" description="Disordered" evidence="1">
    <location>
        <begin position="33"/>
        <end position="68"/>
    </location>
</feature>
<evidence type="ECO:0000256" key="1">
    <source>
        <dbReference type="SAM" id="MobiDB-lite"/>
    </source>
</evidence>
<reference evidence="2 3" key="1">
    <citation type="journal article" date="2014" name="Curr. Biol.">
        <title>The genome of the clonal raider ant Cerapachys biroi.</title>
        <authorList>
            <person name="Oxley P.R."/>
            <person name="Ji L."/>
            <person name="Fetter-Pruneda I."/>
            <person name="McKenzie S.K."/>
            <person name="Li C."/>
            <person name="Hu H."/>
            <person name="Zhang G."/>
            <person name="Kronauer D.J."/>
        </authorList>
    </citation>
    <scope>NUCLEOTIDE SEQUENCE [LARGE SCALE GENOMIC DNA]</scope>
</reference>
<accession>A0A026X486</accession>
<feature type="compositionally biased region" description="Basic and acidic residues" evidence="1">
    <location>
        <begin position="42"/>
        <end position="54"/>
    </location>
</feature>
<sequence length="68" mass="8075">MHFYSYFFFAGKKESMSLMSYMDILKTREVQQAFKAKPAKKKERDKNGKDRPEAEPYLESSGSQQDWK</sequence>
<dbReference type="EMBL" id="KK107013">
    <property type="protein sequence ID" value="EZA62918.1"/>
    <property type="molecule type" value="Genomic_DNA"/>
</dbReference>
<organism evidence="2 3">
    <name type="scientific">Ooceraea biroi</name>
    <name type="common">Clonal raider ant</name>
    <name type="synonym">Cerapachys biroi</name>
    <dbReference type="NCBI Taxonomy" id="2015173"/>
    <lineage>
        <taxon>Eukaryota</taxon>
        <taxon>Metazoa</taxon>
        <taxon>Ecdysozoa</taxon>
        <taxon>Arthropoda</taxon>
        <taxon>Hexapoda</taxon>
        <taxon>Insecta</taxon>
        <taxon>Pterygota</taxon>
        <taxon>Neoptera</taxon>
        <taxon>Endopterygota</taxon>
        <taxon>Hymenoptera</taxon>
        <taxon>Apocrita</taxon>
        <taxon>Aculeata</taxon>
        <taxon>Formicoidea</taxon>
        <taxon>Formicidae</taxon>
        <taxon>Dorylinae</taxon>
        <taxon>Ooceraea</taxon>
    </lineage>
</organism>
<gene>
    <name evidence="2" type="ORF">X777_04627</name>
</gene>
<dbReference type="AlphaFoldDB" id="A0A026X486"/>
<dbReference type="Proteomes" id="UP000053097">
    <property type="component" value="Unassembled WGS sequence"/>
</dbReference>
<name>A0A026X486_OOCBI</name>
<evidence type="ECO:0000313" key="2">
    <source>
        <dbReference type="EMBL" id="EZA62918.1"/>
    </source>
</evidence>
<protein>
    <submittedName>
        <fullName evidence="2">Uncharacterized protein</fullName>
    </submittedName>
</protein>
<proteinExistence type="predicted"/>
<evidence type="ECO:0000313" key="3">
    <source>
        <dbReference type="Proteomes" id="UP000053097"/>
    </source>
</evidence>